<dbReference type="Proteomes" id="UP001303046">
    <property type="component" value="Unassembled WGS sequence"/>
</dbReference>
<dbReference type="PANTHER" id="PTHR20905">
    <property type="entry name" value="N-ACETYLTRANSFERASE-RELATED"/>
    <property type="match status" value="1"/>
</dbReference>
<accession>A0ABR1DF06</accession>
<organism evidence="1 2">
    <name type="scientific">Necator americanus</name>
    <name type="common">Human hookworm</name>
    <dbReference type="NCBI Taxonomy" id="51031"/>
    <lineage>
        <taxon>Eukaryota</taxon>
        <taxon>Metazoa</taxon>
        <taxon>Ecdysozoa</taxon>
        <taxon>Nematoda</taxon>
        <taxon>Chromadorea</taxon>
        <taxon>Rhabditida</taxon>
        <taxon>Rhabditina</taxon>
        <taxon>Rhabditomorpha</taxon>
        <taxon>Strongyloidea</taxon>
        <taxon>Ancylostomatidae</taxon>
        <taxon>Bunostominae</taxon>
        <taxon>Necator</taxon>
    </lineage>
</organism>
<evidence type="ECO:0008006" key="3">
    <source>
        <dbReference type="Google" id="ProtNLM"/>
    </source>
</evidence>
<dbReference type="PANTHER" id="PTHR20905:SF30">
    <property type="entry name" value="N-ACETYLTRANSFERASE DOMAIN-CONTAINING PROTEIN"/>
    <property type="match status" value="1"/>
</dbReference>
<name>A0ABR1DF06_NECAM</name>
<dbReference type="CDD" id="cd04301">
    <property type="entry name" value="NAT_SF"/>
    <property type="match status" value="1"/>
</dbReference>
<reference evidence="1 2" key="1">
    <citation type="submission" date="2023-08" db="EMBL/GenBank/DDBJ databases">
        <title>A Necator americanus chromosomal reference genome.</title>
        <authorList>
            <person name="Ilik V."/>
            <person name="Petrzelkova K.J."/>
            <person name="Pardy F."/>
            <person name="Fuh T."/>
            <person name="Niatou-Singa F.S."/>
            <person name="Gouil Q."/>
            <person name="Baker L."/>
            <person name="Ritchie M.E."/>
            <person name="Jex A.R."/>
            <person name="Gazzola D."/>
            <person name="Li H."/>
            <person name="Toshio Fujiwara R."/>
            <person name="Zhan B."/>
            <person name="Aroian R.V."/>
            <person name="Pafco B."/>
            <person name="Schwarz E.M."/>
        </authorList>
    </citation>
    <scope>NUCLEOTIDE SEQUENCE [LARGE SCALE GENOMIC DNA]</scope>
    <source>
        <strain evidence="1 2">Aroian</strain>
        <tissue evidence="1">Whole animal</tissue>
    </source>
</reference>
<dbReference type="SUPFAM" id="SSF55729">
    <property type="entry name" value="Acyl-CoA N-acyltransferases (Nat)"/>
    <property type="match status" value="1"/>
</dbReference>
<protein>
    <recommendedName>
        <fullName evidence="3">N-acetyltransferase domain-containing protein</fullName>
    </recommendedName>
</protein>
<dbReference type="Gene3D" id="3.40.630.30">
    <property type="match status" value="1"/>
</dbReference>
<keyword evidence="2" id="KW-1185">Reference proteome</keyword>
<comment type="caution">
    <text evidence="1">The sequence shown here is derived from an EMBL/GenBank/DDBJ whole genome shotgun (WGS) entry which is preliminary data.</text>
</comment>
<evidence type="ECO:0000313" key="1">
    <source>
        <dbReference type="EMBL" id="KAK6748989.1"/>
    </source>
</evidence>
<evidence type="ECO:0000313" key="2">
    <source>
        <dbReference type="Proteomes" id="UP001303046"/>
    </source>
</evidence>
<sequence length="283" mass="32064">MGLLTHFTPSTASGIWKLLSTSKPLLSTHSGTLSENPNNFLKCFSSFPIRQPRINIRRFRKPNQVTMDNFHISIATIDHREEIREFLMKHFLVEETMNVATSITEEEFGPFADATLDSSLLTPFSVICRGENGKIAGVALSTVCHRDDPEFSNPLGSPQRPEIAAIAAICEDIHGSLWRLLDPDIKSVLELDILSVALQHQRRGIAGKMLEKRKSLELLKEFKIQGFVCQASSYANQMLLRKRGYQELKDIPFARFADQNGTQLIKPHDQTRSVKLFWKPYNP</sequence>
<proteinExistence type="predicted"/>
<dbReference type="EMBL" id="JAVFWL010000004">
    <property type="protein sequence ID" value="KAK6748989.1"/>
    <property type="molecule type" value="Genomic_DNA"/>
</dbReference>
<gene>
    <name evidence="1" type="primary">Necator_chrIV.g14834</name>
    <name evidence="1" type="ORF">RB195_001539</name>
</gene>
<dbReference type="InterPro" id="IPR016181">
    <property type="entry name" value="Acyl_CoA_acyltransferase"/>
</dbReference>